<dbReference type="SUPFAM" id="SSF103473">
    <property type="entry name" value="MFS general substrate transporter"/>
    <property type="match status" value="1"/>
</dbReference>
<feature type="transmembrane region" description="Helical" evidence="6">
    <location>
        <begin position="150"/>
        <end position="171"/>
    </location>
</feature>
<dbReference type="Pfam" id="PF07690">
    <property type="entry name" value="MFS_1"/>
    <property type="match status" value="1"/>
</dbReference>
<comment type="caution">
    <text evidence="7">The sequence shown here is derived from an EMBL/GenBank/DDBJ whole genome shotgun (WGS) entry which is preliminary data.</text>
</comment>
<feature type="transmembrane region" description="Helical" evidence="6">
    <location>
        <begin position="333"/>
        <end position="353"/>
    </location>
</feature>
<dbReference type="InterPro" id="IPR050375">
    <property type="entry name" value="MFS_TsgA-like"/>
</dbReference>
<accession>A0A845AM09</accession>
<dbReference type="GO" id="GO:0022857">
    <property type="term" value="F:transmembrane transporter activity"/>
    <property type="evidence" value="ECO:0007669"/>
    <property type="project" value="InterPro"/>
</dbReference>
<keyword evidence="5 6" id="KW-0472">Membrane</keyword>
<feature type="transmembrane region" description="Helical" evidence="6">
    <location>
        <begin position="191"/>
        <end position="209"/>
    </location>
</feature>
<feature type="transmembrane region" description="Helical" evidence="6">
    <location>
        <begin position="237"/>
        <end position="263"/>
    </location>
</feature>
<name>A0A845AM09_9SPHN</name>
<gene>
    <name evidence="7" type="ORF">GRI58_12075</name>
</gene>
<evidence type="ECO:0000313" key="8">
    <source>
        <dbReference type="Proteomes" id="UP000439780"/>
    </source>
</evidence>
<keyword evidence="4 6" id="KW-1133">Transmembrane helix</keyword>
<evidence type="ECO:0000256" key="5">
    <source>
        <dbReference type="ARBA" id="ARBA00023136"/>
    </source>
</evidence>
<evidence type="ECO:0000313" key="7">
    <source>
        <dbReference type="EMBL" id="MXP29556.1"/>
    </source>
</evidence>
<keyword evidence="3 6" id="KW-0812">Transmembrane</keyword>
<feature type="transmembrane region" description="Helical" evidence="6">
    <location>
        <begin position="104"/>
        <end position="129"/>
    </location>
</feature>
<feature type="transmembrane region" description="Helical" evidence="6">
    <location>
        <begin position="49"/>
        <end position="68"/>
    </location>
</feature>
<organism evidence="7 8">
    <name type="scientific">Qipengyuania algicida</name>
    <dbReference type="NCBI Taxonomy" id="1836209"/>
    <lineage>
        <taxon>Bacteria</taxon>
        <taxon>Pseudomonadati</taxon>
        <taxon>Pseudomonadota</taxon>
        <taxon>Alphaproteobacteria</taxon>
        <taxon>Sphingomonadales</taxon>
        <taxon>Erythrobacteraceae</taxon>
        <taxon>Qipengyuania</taxon>
    </lineage>
</organism>
<keyword evidence="2" id="KW-1003">Cell membrane</keyword>
<dbReference type="InterPro" id="IPR011701">
    <property type="entry name" value="MFS"/>
</dbReference>
<protein>
    <submittedName>
        <fullName evidence="7">MFS transporter</fullName>
    </submittedName>
</protein>
<evidence type="ECO:0000256" key="2">
    <source>
        <dbReference type="ARBA" id="ARBA00022475"/>
    </source>
</evidence>
<dbReference type="EMBL" id="WTYA01000009">
    <property type="protein sequence ID" value="MXP29556.1"/>
    <property type="molecule type" value="Genomic_DNA"/>
</dbReference>
<evidence type="ECO:0000256" key="4">
    <source>
        <dbReference type="ARBA" id="ARBA00022989"/>
    </source>
</evidence>
<comment type="subcellular location">
    <subcellularLocation>
        <location evidence="1">Cell inner membrane</location>
        <topology evidence="1">Multi-pass membrane protein</topology>
    </subcellularLocation>
</comment>
<dbReference type="Gene3D" id="1.20.1250.20">
    <property type="entry name" value="MFS general substrate transporter like domains"/>
    <property type="match status" value="2"/>
</dbReference>
<dbReference type="OrthoDB" id="9795150at2"/>
<dbReference type="PANTHER" id="PTHR43702">
    <property type="entry name" value="L-FUCOSE-PROTON SYMPORTER"/>
    <property type="match status" value="1"/>
</dbReference>
<feature type="transmembrane region" description="Helical" evidence="6">
    <location>
        <begin position="307"/>
        <end position="327"/>
    </location>
</feature>
<evidence type="ECO:0000256" key="6">
    <source>
        <dbReference type="SAM" id="Phobius"/>
    </source>
</evidence>
<proteinExistence type="predicted"/>
<dbReference type="InterPro" id="IPR036259">
    <property type="entry name" value="MFS_trans_sf"/>
</dbReference>
<evidence type="ECO:0000256" key="1">
    <source>
        <dbReference type="ARBA" id="ARBA00004429"/>
    </source>
</evidence>
<feature type="transmembrane region" description="Helical" evidence="6">
    <location>
        <begin position="12"/>
        <end position="29"/>
    </location>
</feature>
<reference evidence="7 8" key="1">
    <citation type="submission" date="2019-12" db="EMBL/GenBank/DDBJ databases">
        <title>Genomic-based taxomic classification of the family Erythrobacteraceae.</title>
        <authorList>
            <person name="Xu L."/>
        </authorList>
    </citation>
    <scope>NUCLEOTIDE SEQUENCE [LARGE SCALE GENOMIC DNA]</scope>
    <source>
        <strain evidence="7 8">KEMB 9005-328</strain>
    </source>
</reference>
<feature type="transmembrane region" description="Helical" evidence="6">
    <location>
        <begin position="283"/>
        <end position="300"/>
    </location>
</feature>
<keyword evidence="8" id="KW-1185">Reference proteome</keyword>
<dbReference type="PANTHER" id="PTHR43702:SF3">
    <property type="entry name" value="PROTEIN TSGA"/>
    <property type="match status" value="1"/>
</dbReference>
<feature type="transmembrane region" description="Helical" evidence="6">
    <location>
        <begin position="390"/>
        <end position="409"/>
    </location>
</feature>
<evidence type="ECO:0000256" key="3">
    <source>
        <dbReference type="ARBA" id="ARBA00022692"/>
    </source>
</evidence>
<dbReference type="GO" id="GO:0005886">
    <property type="term" value="C:plasma membrane"/>
    <property type="evidence" value="ECO:0007669"/>
    <property type="project" value="UniProtKB-SubCell"/>
</dbReference>
<feature type="transmembrane region" description="Helical" evidence="6">
    <location>
        <begin position="365"/>
        <end position="384"/>
    </location>
</feature>
<sequence length="419" mass="43778">MISRVRELGISGAFVSVTVLFFAWGFISSNNDPLIVALRAIFGLNYTEALSTQLVFFLASGLISLPAASLGNRFGQVPSIIVSLAGIAIGCLLVRMAASLASYELILCALFVMAAGITSLQVAANPLAAAMGPNESSHFRLNFAQSFNSLGVVIGVHFGTMAMLGGQIYLVNRGRLDNLVERRIALASIETAYGVMALAIAALALFIWLQRKRISQIAVAARPEPKASVLDALKSKWALFGALAIGLYVGAEVAIGSIMIVFLHRSDTLGMTFEDGGRYLANIYWGGALVGRLIGTILLTKIPATRLLGLCAAISAALCAIVCLLTGPMTGYAALAIGLFNSIMFPTIFSLTLERSGASNSSTSGLLCLAIIGGAVVPLVVGLIADSTSLSSAFIVPAGAYLAVGLFAWRAAHIKIQES</sequence>
<feature type="transmembrane region" description="Helical" evidence="6">
    <location>
        <begin position="80"/>
        <end position="98"/>
    </location>
</feature>
<dbReference type="AlphaFoldDB" id="A0A845AM09"/>
<dbReference type="Proteomes" id="UP000439780">
    <property type="component" value="Unassembled WGS sequence"/>
</dbReference>